<name>A0AAD0U1X3_9GAMM</name>
<accession>A0AAD0U1X3</accession>
<sequence>MKIWLRRIHLYLALLSGLFLLILSISGAILLYANDIQYYIQPDKWQVEPQTKTLSHAELIRAVQQQTDKKITRFMPLSNPNASWQFRLGDGSNASVNPYTGKVIFQYQTNDTLYGFTLALHRWLLFETDSGEKPLKNVVSVCALLLIINVLVGFYLWVKPKNRLKRLAIKPKAKFKVLMYQLHTVLGVYVLLPLLLIAFTGITFNWKSATKTLVETVAFSQVQNRPKAPKVIAKSTAITNYDQAINKALDVFPDGILYRIYLPKKHNDPIALRLQNPGESHAYSWVWVNPYNAKVLSAYDASKANAVTHVWNFKYVFHTGAFAGPIVKFVWLLVSLSLAFFILSGVYLWCKRHKWV</sequence>
<dbReference type="InterPro" id="IPR005625">
    <property type="entry name" value="PepSY-ass_TM"/>
</dbReference>
<dbReference type="EMBL" id="CP033066">
    <property type="protein sequence ID" value="AYM88519.1"/>
    <property type="molecule type" value="Genomic_DNA"/>
</dbReference>
<gene>
    <name evidence="2" type="ORF">D9T18_17675</name>
</gene>
<feature type="transmembrane region" description="Helical" evidence="1">
    <location>
        <begin position="12"/>
        <end position="33"/>
    </location>
</feature>
<evidence type="ECO:0000313" key="2">
    <source>
        <dbReference type="EMBL" id="AYM88519.1"/>
    </source>
</evidence>
<proteinExistence type="predicted"/>
<dbReference type="Pfam" id="PF03929">
    <property type="entry name" value="PepSY_TM"/>
    <property type="match status" value="1"/>
</dbReference>
<protein>
    <submittedName>
        <fullName evidence="2">PepSY domain-containing protein</fullName>
    </submittedName>
</protein>
<keyword evidence="1" id="KW-0812">Transmembrane</keyword>
<dbReference type="Proteomes" id="UP000279995">
    <property type="component" value="Chromosome II"/>
</dbReference>
<dbReference type="RefSeq" id="WP_121638407.1">
    <property type="nucleotide sequence ID" value="NZ_CP033066.1"/>
</dbReference>
<dbReference type="PANTHER" id="PTHR34219">
    <property type="entry name" value="IRON-REGULATED INNER MEMBRANE PROTEIN-RELATED"/>
    <property type="match status" value="1"/>
</dbReference>
<keyword evidence="1" id="KW-0472">Membrane</keyword>
<evidence type="ECO:0000313" key="3">
    <source>
        <dbReference type="Proteomes" id="UP000279995"/>
    </source>
</evidence>
<dbReference type="AlphaFoldDB" id="A0AAD0U1X3"/>
<reference evidence="2 3" key="1">
    <citation type="submission" date="2018-10" db="EMBL/GenBank/DDBJ databases">
        <title>Complete Genome Sequence and Transcriptomic Profiles of a Marine Bacterium, Pseudoalteromonas agarivorans Hao 2018.</title>
        <authorList>
            <person name="Hao L."/>
        </authorList>
    </citation>
    <scope>NUCLEOTIDE SEQUENCE [LARGE SCALE GENOMIC DNA]</scope>
    <source>
        <strain evidence="2 3">Hao 2018</strain>
    </source>
</reference>
<feature type="transmembrane region" description="Helical" evidence="1">
    <location>
        <begin position="138"/>
        <end position="158"/>
    </location>
</feature>
<evidence type="ECO:0000256" key="1">
    <source>
        <dbReference type="SAM" id="Phobius"/>
    </source>
</evidence>
<keyword evidence="1" id="KW-1133">Transmembrane helix</keyword>
<feature type="transmembrane region" description="Helical" evidence="1">
    <location>
        <begin position="178"/>
        <end position="204"/>
    </location>
</feature>
<feature type="transmembrane region" description="Helical" evidence="1">
    <location>
        <begin position="329"/>
        <end position="350"/>
    </location>
</feature>
<organism evidence="2 3">
    <name type="scientific">Pseudoalteromonas agarivorans</name>
    <dbReference type="NCBI Taxonomy" id="176102"/>
    <lineage>
        <taxon>Bacteria</taxon>
        <taxon>Pseudomonadati</taxon>
        <taxon>Pseudomonadota</taxon>
        <taxon>Gammaproteobacteria</taxon>
        <taxon>Alteromonadales</taxon>
        <taxon>Pseudoalteromonadaceae</taxon>
        <taxon>Pseudoalteromonas</taxon>
    </lineage>
</organism>